<dbReference type="Pfam" id="PF13400">
    <property type="entry name" value="Tad"/>
    <property type="match status" value="1"/>
</dbReference>
<sequence>MRSFLRSESGAAAVYIALVSPILIGFAALGSEVGMWLLTQRKIQHIADVAAYTAATRSLSTDDIGKVRESVMDRASGAGLLADDDLVLTLPPTTGSYAGRKNHAEVTVSRALPRYLTALFSTTGAADDVLITARAVAGVDPESGEQACMVALGKTGVTLSIGGSGEVTMVNCAAASNSVASNSAQRVGNNAELTATCVYTVGGTDNLQEDNVKITYTDPECAAPKIRQRPSADPYADLHMLTSSEVGGINAVSPTADPVNAGGVVYAARQSISSLGELKIARFDDLNLKGEVRFEPGLYIIDGARNGDLTINAGAVVEGENVSFYLMNGATLSVSGSAQVKLTAYNKATSNRTDPYNGILFFGDRVGTELKHSFTGNNGTVLSGLIYFPNDEVEFSGNTNRDVVEPCIRLLSGRITISGNSTVELDDSCDFRSAMPPNAPKITAQQRISLKE</sequence>
<reference evidence="3 4" key="1">
    <citation type="submission" date="2021-06" db="EMBL/GenBank/DDBJ databases">
        <title>Rhodobacteraceae bacterium strain HSP-20.</title>
        <authorList>
            <person name="Chen W.-M."/>
        </authorList>
    </citation>
    <scope>NUCLEOTIDE SEQUENCE [LARGE SCALE GENOMIC DNA]</scope>
    <source>
        <strain evidence="3 4">HSP-20</strain>
    </source>
</reference>
<evidence type="ECO:0000313" key="4">
    <source>
        <dbReference type="Proteomes" id="UP000731907"/>
    </source>
</evidence>
<dbReference type="EMBL" id="JAAATX020000004">
    <property type="protein sequence ID" value="MBU9697528.1"/>
    <property type="molecule type" value="Genomic_DNA"/>
</dbReference>
<evidence type="ECO:0000259" key="2">
    <source>
        <dbReference type="Pfam" id="PF13400"/>
    </source>
</evidence>
<keyword evidence="1" id="KW-1133">Transmembrane helix</keyword>
<feature type="transmembrane region" description="Helical" evidence="1">
    <location>
        <begin position="12"/>
        <end position="38"/>
    </location>
</feature>
<protein>
    <recommendedName>
        <fullName evidence="2">Putative Flp pilus-assembly TadG-like N-terminal domain-containing protein</fullName>
    </recommendedName>
</protein>
<keyword evidence="4" id="KW-1185">Reference proteome</keyword>
<comment type="caution">
    <text evidence="3">The sequence shown here is derived from an EMBL/GenBank/DDBJ whole genome shotgun (WGS) entry which is preliminary data.</text>
</comment>
<proteinExistence type="predicted"/>
<keyword evidence="1" id="KW-0472">Membrane</keyword>
<feature type="domain" description="Putative Flp pilus-assembly TadG-like N-terminal" evidence="2">
    <location>
        <begin position="10"/>
        <end position="56"/>
    </location>
</feature>
<dbReference type="Proteomes" id="UP000731907">
    <property type="component" value="Unassembled WGS sequence"/>
</dbReference>
<evidence type="ECO:0000256" key="1">
    <source>
        <dbReference type="SAM" id="Phobius"/>
    </source>
</evidence>
<keyword evidence="1" id="KW-0812">Transmembrane</keyword>
<accession>A0ABS6J1B3</accession>
<name>A0ABS6J1B3_9RHOB</name>
<dbReference type="InterPro" id="IPR028087">
    <property type="entry name" value="Tad_N"/>
</dbReference>
<evidence type="ECO:0000313" key="3">
    <source>
        <dbReference type="EMBL" id="MBU9697528.1"/>
    </source>
</evidence>
<gene>
    <name evidence="3" type="ORF">GU927_006675</name>
</gene>
<organism evidence="3 4">
    <name type="scientific">Paragemmobacter amnigenus</name>
    <dbReference type="NCBI Taxonomy" id="2852097"/>
    <lineage>
        <taxon>Bacteria</taxon>
        <taxon>Pseudomonadati</taxon>
        <taxon>Pseudomonadota</taxon>
        <taxon>Alphaproteobacteria</taxon>
        <taxon>Rhodobacterales</taxon>
        <taxon>Paracoccaceae</taxon>
        <taxon>Paragemmobacter</taxon>
    </lineage>
</organism>
<dbReference type="RefSeq" id="WP_161761576.1">
    <property type="nucleotide sequence ID" value="NZ_JAAATX020000004.1"/>
</dbReference>